<dbReference type="EMBL" id="JAPVOI010000004">
    <property type="protein sequence ID" value="MCZ4090222.1"/>
    <property type="molecule type" value="Genomic_DNA"/>
</dbReference>
<protein>
    <submittedName>
        <fullName evidence="3">Uncharacterized protein</fullName>
    </submittedName>
</protein>
<evidence type="ECO:0000256" key="1">
    <source>
        <dbReference type="SAM" id="MobiDB-lite"/>
    </source>
</evidence>
<gene>
    <name evidence="3" type="ORF">O3W52_09175</name>
</gene>
<reference evidence="3" key="1">
    <citation type="submission" date="2022-10" db="EMBL/GenBank/DDBJ databases">
        <title>Whole genome sequencing of three plant growth promoting bacteria isolated from Vachellia tortilis subsp. raddiana in Morocco.</title>
        <authorList>
            <person name="Hnini M."/>
            <person name="Zouagui R."/>
            <person name="Zouagui H."/>
            <person name="Chemao Elfihri M.-W."/>
            <person name="Ibrahimi A."/>
            <person name="Sbabou L."/>
            <person name="Aurag J."/>
        </authorList>
    </citation>
    <scope>NUCLEOTIDE SEQUENCE</scope>
    <source>
        <strain evidence="3">LMR678</strain>
    </source>
</reference>
<evidence type="ECO:0000313" key="3">
    <source>
        <dbReference type="EMBL" id="MCZ4090222.1"/>
    </source>
</evidence>
<feature type="compositionally biased region" description="Pro residues" evidence="1">
    <location>
        <begin position="105"/>
        <end position="128"/>
    </location>
</feature>
<feature type="compositionally biased region" description="Basic and acidic residues" evidence="1">
    <location>
        <begin position="26"/>
        <end position="38"/>
    </location>
</feature>
<feature type="transmembrane region" description="Helical" evidence="2">
    <location>
        <begin position="46"/>
        <end position="66"/>
    </location>
</feature>
<keyword evidence="2" id="KW-0812">Transmembrane</keyword>
<dbReference type="Proteomes" id="UP001079430">
    <property type="component" value="Unassembled WGS sequence"/>
</dbReference>
<feature type="compositionally biased region" description="Basic and acidic residues" evidence="1">
    <location>
        <begin position="1"/>
        <end position="15"/>
    </location>
</feature>
<comment type="caution">
    <text evidence="3">The sequence shown here is derived from an EMBL/GenBank/DDBJ whole genome shotgun (WGS) entry which is preliminary data.</text>
</comment>
<feature type="region of interest" description="Disordered" evidence="1">
    <location>
        <begin position="1"/>
        <end position="45"/>
    </location>
</feature>
<organism evidence="3 4">
    <name type="scientific">Sinorhizobium psoraleae</name>
    <dbReference type="NCBI Taxonomy" id="520838"/>
    <lineage>
        <taxon>Bacteria</taxon>
        <taxon>Pseudomonadati</taxon>
        <taxon>Pseudomonadota</taxon>
        <taxon>Alphaproteobacteria</taxon>
        <taxon>Hyphomicrobiales</taxon>
        <taxon>Rhizobiaceae</taxon>
        <taxon>Sinorhizobium/Ensifer group</taxon>
        <taxon>Sinorhizobium</taxon>
    </lineage>
</organism>
<feature type="region of interest" description="Disordered" evidence="1">
    <location>
        <begin position="71"/>
        <end position="136"/>
    </location>
</feature>
<accession>A0ABT4KGZ1</accession>
<keyword evidence="2" id="KW-0472">Membrane</keyword>
<keyword evidence="4" id="KW-1185">Reference proteome</keyword>
<keyword evidence="2" id="KW-1133">Transmembrane helix</keyword>
<feature type="compositionally biased region" description="Low complexity" evidence="1">
    <location>
        <begin position="83"/>
        <end position="104"/>
    </location>
</feature>
<evidence type="ECO:0000313" key="4">
    <source>
        <dbReference type="Proteomes" id="UP001079430"/>
    </source>
</evidence>
<evidence type="ECO:0000256" key="2">
    <source>
        <dbReference type="SAM" id="Phobius"/>
    </source>
</evidence>
<sequence length="136" mass="14315">MNAMNQREELKDKPLIDPVTGQPTPRDPEVTREPETRGRWSGRTSWPLLIILLAGLVLALIAWLPAELTRDTEDATPPPATSDQSTTQPAPTDQATPPAGEATPGTPPAPETPAAPATPPATPAPQPQTTPAQPAQ</sequence>
<name>A0ABT4KGZ1_9HYPH</name>
<proteinExistence type="predicted"/>